<dbReference type="InterPro" id="IPR019794">
    <property type="entry name" value="Peroxidases_AS"/>
</dbReference>
<dbReference type="FunFam" id="1.10.420.10:FF:000001">
    <property type="entry name" value="Peroxidase"/>
    <property type="match status" value="1"/>
</dbReference>
<feature type="binding site" evidence="15">
    <location>
        <position position="301"/>
    </location>
    <ligand>
        <name>Ca(2+)</name>
        <dbReference type="ChEBI" id="CHEBI:29108"/>
        <label>2</label>
    </ligand>
</feature>
<dbReference type="PROSITE" id="PS00435">
    <property type="entry name" value="PEROXIDASE_1"/>
    <property type="match status" value="1"/>
</dbReference>
<evidence type="ECO:0000256" key="8">
    <source>
        <dbReference type="ARBA" id="ARBA00023002"/>
    </source>
</evidence>
<evidence type="ECO:0000256" key="12">
    <source>
        <dbReference type="ARBA" id="ARBA00023324"/>
    </source>
</evidence>
<keyword evidence="8 18" id="KW-0560">Oxidoreductase</keyword>
<evidence type="ECO:0000256" key="3">
    <source>
        <dbReference type="ARBA" id="ARBA00012313"/>
    </source>
</evidence>
<organism evidence="21 22">
    <name type="scientific">Kalanchoe fedtschenkoi</name>
    <name type="common">Lavender scallops</name>
    <name type="synonym">South American air plant</name>
    <dbReference type="NCBI Taxonomy" id="63787"/>
    <lineage>
        <taxon>Eukaryota</taxon>
        <taxon>Viridiplantae</taxon>
        <taxon>Streptophyta</taxon>
        <taxon>Embryophyta</taxon>
        <taxon>Tracheophyta</taxon>
        <taxon>Spermatophyta</taxon>
        <taxon>Magnoliopsida</taxon>
        <taxon>eudicotyledons</taxon>
        <taxon>Gunneridae</taxon>
        <taxon>Pentapetalae</taxon>
        <taxon>Saxifragales</taxon>
        <taxon>Crassulaceae</taxon>
        <taxon>Kalanchoe</taxon>
    </lineage>
</organism>
<evidence type="ECO:0000256" key="5">
    <source>
        <dbReference type="ARBA" id="ARBA00022617"/>
    </source>
</evidence>
<evidence type="ECO:0000256" key="18">
    <source>
        <dbReference type="RuleBase" id="RU362060"/>
    </source>
</evidence>
<keyword evidence="18" id="KW-0732">Signal</keyword>
<keyword evidence="9 15" id="KW-0408">Iron</keyword>
<feature type="binding site" evidence="14">
    <location>
        <position position="211"/>
    </location>
    <ligand>
        <name>substrate</name>
    </ligand>
</feature>
<feature type="domain" description="Plant heme peroxidase family profile" evidence="20">
    <location>
        <begin position="73"/>
        <end position="375"/>
    </location>
</feature>
<feature type="binding site" evidence="15">
    <location>
        <position position="293"/>
    </location>
    <ligand>
        <name>Ca(2+)</name>
        <dbReference type="ChEBI" id="CHEBI:29108"/>
        <label>2</label>
    </ligand>
</feature>
<keyword evidence="5 18" id="KW-0349">Heme</keyword>
<evidence type="ECO:0000256" key="6">
    <source>
        <dbReference type="ARBA" id="ARBA00022723"/>
    </source>
</evidence>
<dbReference type="GO" id="GO:0020037">
    <property type="term" value="F:heme binding"/>
    <property type="evidence" value="ECO:0007669"/>
    <property type="project" value="UniProtKB-UniRule"/>
</dbReference>
<feature type="binding site" evidence="15">
    <location>
        <position position="136"/>
    </location>
    <ligand>
        <name>Ca(2+)</name>
        <dbReference type="ChEBI" id="CHEBI:29108"/>
        <label>1</label>
    </ligand>
</feature>
<dbReference type="CDD" id="cd00693">
    <property type="entry name" value="secretory_peroxidase"/>
    <property type="match status" value="1"/>
</dbReference>
<keyword evidence="6 15" id="KW-0479">Metal-binding</keyword>
<dbReference type="Proteomes" id="UP000594263">
    <property type="component" value="Unplaced"/>
</dbReference>
<reference evidence="21" key="1">
    <citation type="submission" date="2021-01" db="UniProtKB">
        <authorList>
            <consortium name="EnsemblPlants"/>
        </authorList>
    </citation>
    <scope>IDENTIFICATION</scope>
</reference>
<evidence type="ECO:0000313" key="21">
    <source>
        <dbReference type="EnsemblPlants" id="Kaladp0100s0047.1.v1.1"/>
    </source>
</evidence>
<dbReference type="Pfam" id="PF00141">
    <property type="entry name" value="peroxidase"/>
    <property type="match status" value="1"/>
</dbReference>
<evidence type="ECO:0000256" key="19">
    <source>
        <dbReference type="SAM" id="MobiDB-lite"/>
    </source>
</evidence>
<comment type="subcellular location">
    <subcellularLocation>
        <location evidence="18">Secreted</location>
    </subcellularLocation>
</comment>
<comment type="similarity">
    <text evidence="2">Belongs to the peroxidase family. Ascorbate peroxidase subfamily.</text>
</comment>
<feature type="site" description="Transition state stabilizer" evidence="16">
    <location>
        <position position="110"/>
    </location>
</feature>
<keyword evidence="22" id="KW-1185">Reference proteome</keyword>
<dbReference type="InterPro" id="IPR000823">
    <property type="entry name" value="Peroxidase_pln"/>
</dbReference>
<evidence type="ECO:0000259" key="20">
    <source>
        <dbReference type="PROSITE" id="PS50873"/>
    </source>
</evidence>
<feature type="binding site" evidence="15">
    <location>
        <position position="122"/>
    </location>
    <ligand>
        <name>Ca(2+)</name>
        <dbReference type="ChEBI" id="CHEBI:29108"/>
        <label>1</label>
    </ligand>
</feature>
<feature type="disulfide bond" evidence="17">
    <location>
        <begin position="83"/>
        <end position="163"/>
    </location>
</feature>
<keyword evidence="4 18" id="KW-0575">Peroxidase</keyword>
<feature type="chain" id="PRO_5029946545" description="Peroxidase" evidence="18">
    <location>
        <begin position="26"/>
        <end position="375"/>
    </location>
</feature>
<feature type="disulfide bond" evidence="17">
    <location>
        <begin position="116"/>
        <end position="121"/>
    </location>
</feature>
<dbReference type="EnsemblPlants" id="Kaladp0100s0047.1.v1.1">
    <property type="protein sequence ID" value="Kaladp0100s0047.1.v1.1"/>
    <property type="gene ID" value="Kaladp0100s0047.v1.1"/>
</dbReference>
<evidence type="ECO:0000256" key="17">
    <source>
        <dbReference type="PIRSR" id="PIRSR600823-5"/>
    </source>
</evidence>
<dbReference type="GO" id="GO:0046872">
    <property type="term" value="F:metal ion binding"/>
    <property type="evidence" value="ECO:0007669"/>
    <property type="project" value="UniProtKB-UniRule"/>
</dbReference>
<dbReference type="PANTHER" id="PTHR31388">
    <property type="entry name" value="PEROXIDASE 72-RELATED"/>
    <property type="match status" value="1"/>
</dbReference>
<keyword evidence="11" id="KW-0325">Glycoprotein</keyword>
<evidence type="ECO:0000313" key="22">
    <source>
        <dbReference type="Proteomes" id="UP000594263"/>
    </source>
</evidence>
<feature type="binding site" evidence="15">
    <location>
        <position position="124"/>
    </location>
    <ligand>
        <name>Ca(2+)</name>
        <dbReference type="ChEBI" id="CHEBI:29108"/>
        <label>1</label>
    </ligand>
</feature>
<protein>
    <recommendedName>
        <fullName evidence="3 18">Peroxidase</fullName>
        <ecNumber evidence="3 18">1.11.1.7</ecNumber>
    </recommendedName>
</protein>
<proteinExistence type="inferred from homology"/>
<dbReference type="EC" id="1.11.1.7" evidence="3 18"/>
<comment type="similarity">
    <text evidence="18">Belongs to the peroxidase family. Classical plant (class III) peroxidase subfamily.</text>
</comment>
<dbReference type="Gene3D" id="1.10.420.10">
    <property type="entry name" value="Peroxidase, domain 2"/>
    <property type="match status" value="1"/>
</dbReference>
<evidence type="ECO:0000256" key="4">
    <source>
        <dbReference type="ARBA" id="ARBA00022559"/>
    </source>
</evidence>
<comment type="cofactor">
    <cofactor evidence="15 18">
        <name>heme b</name>
        <dbReference type="ChEBI" id="CHEBI:60344"/>
    </cofactor>
    <text evidence="15 18">Binds 1 heme b (iron(II)-protoporphyrin IX) group per subunit.</text>
</comment>
<feature type="disulfide bond" evidence="17">
    <location>
        <begin position="248"/>
        <end position="280"/>
    </location>
</feature>
<dbReference type="Gramene" id="Kaladp0100s0047.1.v1.1">
    <property type="protein sequence ID" value="Kaladp0100s0047.1.v1.1"/>
    <property type="gene ID" value="Kaladp0100s0047.v1.1"/>
</dbReference>
<comment type="function">
    <text evidence="18">Removal of H(2)O(2), oxidation of toxic reductants, biosynthesis and degradation of lignin, suberization, auxin catabolism, response to environmental stresses such as wounding, pathogen attack and oxidative stress.</text>
</comment>
<evidence type="ECO:0000256" key="2">
    <source>
        <dbReference type="ARBA" id="ARBA00006873"/>
    </source>
</evidence>
<evidence type="ECO:0000256" key="10">
    <source>
        <dbReference type="ARBA" id="ARBA00023157"/>
    </source>
</evidence>
<feature type="binding site" evidence="15">
    <location>
        <position position="120"/>
    </location>
    <ligand>
        <name>Ca(2+)</name>
        <dbReference type="ChEBI" id="CHEBI:29108"/>
        <label>1</label>
    </ligand>
</feature>
<feature type="active site" description="Proton acceptor" evidence="13">
    <location>
        <position position="114"/>
    </location>
</feature>
<keyword evidence="7 15" id="KW-0106">Calcium</keyword>
<dbReference type="PROSITE" id="PS50873">
    <property type="entry name" value="PEROXIDASE_4"/>
    <property type="match status" value="1"/>
</dbReference>
<dbReference type="GO" id="GO:0005576">
    <property type="term" value="C:extracellular region"/>
    <property type="evidence" value="ECO:0007669"/>
    <property type="project" value="UniProtKB-SubCell"/>
</dbReference>
<dbReference type="PROSITE" id="PS00436">
    <property type="entry name" value="PEROXIDASE_2"/>
    <property type="match status" value="1"/>
</dbReference>
<keyword evidence="18" id="KW-0964">Secreted</keyword>
<keyword evidence="10 17" id="KW-1015">Disulfide bond</keyword>
<keyword evidence="12 18" id="KW-0376">Hydrogen peroxide</keyword>
<dbReference type="OMA" id="DASAFKF"/>
<dbReference type="InterPro" id="IPR010255">
    <property type="entry name" value="Haem_peroxidase_sf"/>
</dbReference>
<feature type="binding site" evidence="15">
    <location>
        <position position="115"/>
    </location>
    <ligand>
        <name>Ca(2+)</name>
        <dbReference type="ChEBI" id="CHEBI:29108"/>
        <label>1</label>
    </ligand>
</feature>
<sequence>MASRPPLLALIPFTVLLLSSTHSAANPFFGFGWGGHWGWPGSGAPATGSGQSGPSYGAPANGGTPISSQSSYTLSPHYYEATCPQVYDIVLSVLEKAIAAEPRVAASLLRLHFHDCFAQGCDASVLLDDASNIVSEKNAGPNKNSLRGFEVIDEIKAKLERSCPHIVSCADIVALAARGSTFLSGGPVWELPLGRKDSLTANINAANTQIPAPNTTLQTLISKFNQQGLDEQDLVALSGGHTIGVARCATFKQRLYNQNGNNLPDATLESAYYQNLKQVCPQRGGDNRITPLDFASPARFDNTYYKLLVYGRGLLSSDEVLYTGSAGNTMKLVQSYAQDQDLFFSHFASSMVKMGNINPLVGGNGQVRLNCRRVN</sequence>
<evidence type="ECO:0000256" key="13">
    <source>
        <dbReference type="PIRSR" id="PIRSR600823-1"/>
    </source>
</evidence>
<evidence type="ECO:0000256" key="16">
    <source>
        <dbReference type="PIRSR" id="PIRSR600823-4"/>
    </source>
</evidence>
<feature type="binding site" evidence="15">
    <location>
        <position position="242"/>
    </location>
    <ligand>
        <name>Ca(2+)</name>
        <dbReference type="ChEBI" id="CHEBI:29108"/>
        <label>2</label>
    </ligand>
</feature>
<feature type="disulfide bond" evidence="17">
    <location>
        <begin position="169"/>
        <end position="371"/>
    </location>
</feature>
<evidence type="ECO:0000256" key="1">
    <source>
        <dbReference type="ARBA" id="ARBA00000189"/>
    </source>
</evidence>
<feature type="region of interest" description="Disordered" evidence="19">
    <location>
        <begin position="43"/>
        <end position="62"/>
    </location>
</feature>
<comment type="cofactor">
    <cofactor evidence="15 18">
        <name>Ca(2+)</name>
        <dbReference type="ChEBI" id="CHEBI:29108"/>
    </cofactor>
    <text evidence="15 18">Binds 2 calcium ions per subunit.</text>
</comment>
<dbReference type="Gene3D" id="1.10.520.10">
    <property type="match status" value="1"/>
</dbReference>
<dbReference type="PRINTS" id="PR00458">
    <property type="entry name" value="PEROXIDASE"/>
</dbReference>
<evidence type="ECO:0000256" key="14">
    <source>
        <dbReference type="PIRSR" id="PIRSR600823-2"/>
    </source>
</evidence>
<dbReference type="PRINTS" id="PR00461">
    <property type="entry name" value="PLPEROXIDASE"/>
</dbReference>
<feature type="signal peptide" evidence="18">
    <location>
        <begin position="1"/>
        <end position="25"/>
    </location>
</feature>
<name>A0A7N0V3C5_KALFE</name>
<evidence type="ECO:0000256" key="9">
    <source>
        <dbReference type="ARBA" id="ARBA00023004"/>
    </source>
</evidence>
<dbReference type="SUPFAM" id="SSF48113">
    <property type="entry name" value="Heme-dependent peroxidases"/>
    <property type="match status" value="1"/>
</dbReference>
<dbReference type="AlphaFoldDB" id="A0A7N0V3C5"/>
<dbReference type="GO" id="GO:0042744">
    <property type="term" value="P:hydrogen peroxide catabolic process"/>
    <property type="evidence" value="ECO:0007669"/>
    <property type="project" value="UniProtKB-KW"/>
</dbReference>
<dbReference type="GO" id="GO:0006979">
    <property type="term" value="P:response to oxidative stress"/>
    <property type="evidence" value="ECO:0007669"/>
    <property type="project" value="UniProtKB-UniRule"/>
</dbReference>
<dbReference type="PANTHER" id="PTHR31388:SF164">
    <property type="entry name" value="PEROXIDASE 9"/>
    <property type="match status" value="1"/>
</dbReference>
<dbReference type="InterPro" id="IPR002016">
    <property type="entry name" value="Haem_peroxidase"/>
</dbReference>
<comment type="catalytic activity">
    <reaction evidence="1 18">
        <text>2 a phenolic donor + H2O2 = 2 a phenolic radical donor + 2 H2O</text>
        <dbReference type="Rhea" id="RHEA:56136"/>
        <dbReference type="ChEBI" id="CHEBI:15377"/>
        <dbReference type="ChEBI" id="CHEBI:16240"/>
        <dbReference type="ChEBI" id="CHEBI:139520"/>
        <dbReference type="ChEBI" id="CHEBI:139521"/>
        <dbReference type="EC" id="1.11.1.7"/>
    </reaction>
</comment>
<feature type="binding site" description="axial binding residue" evidence="15">
    <location>
        <position position="241"/>
    </location>
    <ligand>
        <name>heme b</name>
        <dbReference type="ChEBI" id="CHEBI:60344"/>
    </ligand>
    <ligandPart>
        <name>Fe</name>
        <dbReference type="ChEBI" id="CHEBI:18248"/>
    </ligandPart>
</feature>
<evidence type="ECO:0000256" key="11">
    <source>
        <dbReference type="ARBA" id="ARBA00023180"/>
    </source>
</evidence>
<dbReference type="GO" id="GO:0140825">
    <property type="term" value="F:lactoperoxidase activity"/>
    <property type="evidence" value="ECO:0007669"/>
    <property type="project" value="UniProtKB-EC"/>
</dbReference>
<dbReference type="InterPro" id="IPR019793">
    <property type="entry name" value="Peroxidases_heam-ligand_BS"/>
</dbReference>
<evidence type="ECO:0000256" key="7">
    <source>
        <dbReference type="ARBA" id="ARBA00022837"/>
    </source>
</evidence>
<dbReference type="InterPro" id="IPR033905">
    <property type="entry name" value="Secretory_peroxidase"/>
</dbReference>
<dbReference type="FunFam" id="1.10.520.10:FF:000001">
    <property type="entry name" value="Peroxidase"/>
    <property type="match status" value="1"/>
</dbReference>
<evidence type="ECO:0000256" key="15">
    <source>
        <dbReference type="PIRSR" id="PIRSR600823-3"/>
    </source>
</evidence>
<accession>A0A7N0V3C5</accession>